<dbReference type="GO" id="GO:0008745">
    <property type="term" value="F:N-acetylmuramoyl-L-alanine amidase activity"/>
    <property type="evidence" value="ECO:0007669"/>
    <property type="project" value="UniProtKB-EC"/>
</dbReference>
<dbReference type="Proteomes" id="UP001199915">
    <property type="component" value="Unassembled WGS sequence"/>
</dbReference>
<proteinExistence type="predicted"/>
<evidence type="ECO:0000256" key="4">
    <source>
        <dbReference type="ARBA" id="ARBA00023316"/>
    </source>
</evidence>
<protein>
    <recommendedName>
        <fullName evidence="2">N-acetylmuramoyl-L-alanine amidase</fullName>
        <ecNumber evidence="2">3.5.1.28</ecNumber>
    </recommendedName>
</protein>
<evidence type="ECO:0000313" key="7">
    <source>
        <dbReference type="EMBL" id="MCG4764647.1"/>
    </source>
</evidence>
<dbReference type="GO" id="GO:0071555">
    <property type="term" value="P:cell wall organization"/>
    <property type="evidence" value="ECO:0007669"/>
    <property type="project" value="UniProtKB-KW"/>
</dbReference>
<dbReference type="EMBL" id="CYYV01000010">
    <property type="protein sequence ID" value="CUO50613.1"/>
    <property type="molecule type" value="Genomic_DNA"/>
</dbReference>
<comment type="catalytic activity">
    <reaction evidence="1">
        <text>Hydrolyzes the link between N-acetylmuramoyl residues and L-amino acid residues in certain cell-wall glycopeptides.</text>
        <dbReference type="EC" id="3.5.1.28"/>
    </reaction>
</comment>
<dbReference type="RefSeq" id="WP_055228024.1">
    <property type="nucleotide sequence ID" value="NZ_CAXSRP010000007.1"/>
</dbReference>
<dbReference type="InterPro" id="IPR051206">
    <property type="entry name" value="NAMLAA_amidase_2"/>
</dbReference>
<accession>A0A174FKC5</accession>
<evidence type="ECO:0000256" key="2">
    <source>
        <dbReference type="ARBA" id="ARBA00011901"/>
    </source>
</evidence>
<feature type="domain" description="N-acetylmuramoyl-L-alanine amidase" evidence="5">
    <location>
        <begin position="8"/>
        <end position="151"/>
    </location>
</feature>
<evidence type="ECO:0000256" key="3">
    <source>
        <dbReference type="ARBA" id="ARBA00022801"/>
    </source>
</evidence>
<dbReference type="EMBL" id="JAKNFS010000004">
    <property type="protein sequence ID" value="MCG4764647.1"/>
    <property type="molecule type" value="Genomic_DNA"/>
</dbReference>
<sequence length="239" mass="27050">MRIDRSYCSNQNTWPENHPQCIVVHNTDNFAAGADARAHARAQYQGNFQDMSAHYYVDDGEIAYQAAPHSRGCWHIGRNYGSKNLFGRYGNRNSIAVEMCVQKGYDYETAFLHTVELVKDLMNETGIPADAVYRHYDICSKNCPSQIQKRGDWERFQRLLRETENGGGKSEYNPGIYRVTDPALNIRTGPGVEYPVVGVIKDQGSYTITEIRNKSWGRLLSGAGWINCHKAYCFYGGSV</sequence>
<dbReference type="Gene3D" id="2.30.30.40">
    <property type="entry name" value="SH3 Domains"/>
    <property type="match status" value="1"/>
</dbReference>
<dbReference type="EC" id="3.5.1.28" evidence="2"/>
<reference evidence="6 8" key="1">
    <citation type="submission" date="2015-09" db="EMBL/GenBank/DDBJ databases">
        <authorList>
            <consortium name="Pathogen Informatics"/>
        </authorList>
    </citation>
    <scope>NUCLEOTIDE SEQUENCE [LARGE SCALE GENOMIC DNA]</scope>
    <source>
        <strain evidence="6 8">2789STDY5608849</strain>
    </source>
</reference>
<dbReference type="SUPFAM" id="SSF55846">
    <property type="entry name" value="N-acetylmuramoyl-L-alanine amidase-like"/>
    <property type="match status" value="1"/>
</dbReference>
<dbReference type="Proteomes" id="UP000095706">
    <property type="component" value="Unassembled WGS sequence"/>
</dbReference>
<dbReference type="Pfam" id="PF01510">
    <property type="entry name" value="Amidase_2"/>
    <property type="match status" value="1"/>
</dbReference>
<evidence type="ECO:0000256" key="1">
    <source>
        <dbReference type="ARBA" id="ARBA00001561"/>
    </source>
</evidence>
<dbReference type="Gene3D" id="3.40.80.10">
    <property type="entry name" value="Peptidoglycan recognition protein-like"/>
    <property type="match status" value="1"/>
</dbReference>
<evidence type="ECO:0000313" key="8">
    <source>
        <dbReference type="Proteomes" id="UP000095706"/>
    </source>
</evidence>
<dbReference type="CDD" id="cd06583">
    <property type="entry name" value="PGRP"/>
    <property type="match status" value="1"/>
</dbReference>
<reference evidence="7" key="2">
    <citation type="submission" date="2022-01" db="EMBL/GenBank/DDBJ databases">
        <title>Collection of gut derived symbiotic bacterial strains cultured from healthy donors.</title>
        <authorList>
            <person name="Lin H."/>
            <person name="Kohout C."/>
            <person name="Waligurski E."/>
            <person name="Pamer E.G."/>
        </authorList>
    </citation>
    <scope>NUCLEOTIDE SEQUENCE</scope>
    <source>
        <strain evidence="7">DFI.5.49</strain>
    </source>
</reference>
<organism evidence="6 8">
    <name type="scientific">Fusicatenibacter saccharivorans</name>
    <dbReference type="NCBI Taxonomy" id="1150298"/>
    <lineage>
        <taxon>Bacteria</taxon>
        <taxon>Bacillati</taxon>
        <taxon>Bacillota</taxon>
        <taxon>Clostridia</taxon>
        <taxon>Lachnospirales</taxon>
        <taxon>Lachnospiraceae</taxon>
        <taxon>Fusicatenibacter</taxon>
    </lineage>
</organism>
<keyword evidence="4" id="KW-0961">Cell wall biogenesis/degradation</keyword>
<dbReference type="InterPro" id="IPR002502">
    <property type="entry name" value="Amidase_domain"/>
</dbReference>
<dbReference type="SMART" id="SM00644">
    <property type="entry name" value="Ami_2"/>
    <property type="match status" value="1"/>
</dbReference>
<dbReference type="InterPro" id="IPR036505">
    <property type="entry name" value="Amidase/PGRP_sf"/>
</dbReference>
<dbReference type="PANTHER" id="PTHR30417:SF1">
    <property type="entry name" value="N-ACETYLMURAMOYL-L-ALANINE AMIDASE AMID"/>
    <property type="match status" value="1"/>
</dbReference>
<dbReference type="GO" id="GO:0009253">
    <property type="term" value="P:peptidoglycan catabolic process"/>
    <property type="evidence" value="ECO:0007669"/>
    <property type="project" value="InterPro"/>
</dbReference>
<keyword evidence="3 6" id="KW-0378">Hydrolase</keyword>
<gene>
    <name evidence="6" type="primary">cwlH_2</name>
    <name evidence="6" type="ORF">ERS852406_02122</name>
    <name evidence="7" type="ORF">L0N21_03815</name>
</gene>
<dbReference type="PANTHER" id="PTHR30417">
    <property type="entry name" value="N-ACETYLMURAMOYL-L-ALANINE AMIDASE AMID"/>
    <property type="match status" value="1"/>
</dbReference>
<dbReference type="GO" id="GO:0009254">
    <property type="term" value="P:peptidoglycan turnover"/>
    <property type="evidence" value="ECO:0007669"/>
    <property type="project" value="TreeGrafter"/>
</dbReference>
<evidence type="ECO:0000313" key="6">
    <source>
        <dbReference type="EMBL" id="CUO50613.1"/>
    </source>
</evidence>
<name>A0A174FKC5_9FIRM</name>
<evidence type="ECO:0000259" key="5">
    <source>
        <dbReference type="SMART" id="SM00644"/>
    </source>
</evidence>
<dbReference type="AlphaFoldDB" id="A0A174FKC5"/>